<proteinExistence type="predicted"/>
<accession>A0A9X8MH13</accession>
<reference evidence="1 2" key="1">
    <citation type="submission" date="2016-10" db="EMBL/GenBank/DDBJ databases">
        <authorList>
            <person name="Varghese N."/>
            <person name="Submissions S."/>
        </authorList>
    </citation>
    <scope>NUCLEOTIDE SEQUENCE [LARGE SCALE GENOMIC DNA]</scope>
    <source>
        <strain evidence="1 2">LMG 21974</strain>
    </source>
</reference>
<evidence type="ECO:0000313" key="2">
    <source>
        <dbReference type="Proteomes" id="UP000183210"/>
    </source>
</evidence>
<sequence length="166" mass="18346">MKDVATETNKAARLQKIQVSIGGYQGRPVTLLCALDDSTNVLTIAAESPILTERKEGFAVVTNQDTDSFDMKFTDDLIRDAITSYYARSSQETLAVLDALARFSPDNAITKDSFDERGPRYRISPDIQNGQLAILAACAFADRQQPMNAITSMASELMQLYQAYTF</sequence>
<name>A0A9X8MH13_9PSED</name>
<dbReference type="AlphaFoldDB" id="A0A9X8MH13"/>
<dbReference type="RefSeq" id="WP_074829555.1">
    <property type="nucleotide sequence ID" value="NZ_FOEV01000018.1"/>
</dbReference>
<comment type="caution">
    <text evidence="1">The sequence shown here is derived from an EMBL/GenBank/DDBJ whole genome shotgun (WGS) entry which is preliminary data.</text>
</comment>
<evidence type="ECO:0000313" key="1">
    <source>
        <dbReference type="EMBL" id="SER35668.1"/>
    </source>
</evidence>
<organism evidence="1 2">
    <name type="scientific">Pseudomonas lutea</name>
    <dbReference type="NCBI Taxonomy" id="243924"/>
    <lineage>
        <taxon>Bacteria</taxon>
        <taxon>Pseudomonadati</taxon>
        <taxon>Pseudomonadota</taxon>
        <taxon>Gammaproteobacteria</taxon>
        <taxon>Pseudomonadales</taxon>
        <taxon>Pseudomonadaceae</taxon>
        <taxon>Pseudomonas</taxon>
    </lineage>
</organism>
<dbReference type="GeneID" id="300268697"/>
<dbReference type="EMBL" id="FOEV01000018">
    <property type="protein sequence ID" value="SER35668.1"/>
    <property type="molecule type" value="Genomic_DNA"/>
</dbReference>
<dbReference type="Proteomes" id="UP000183210">
    <property type="component" value="Unassembled WGS sequence"/>
</dbReference>
<gene>
    <name evidence="1" type="ORF">SAMN05216409_11820</name>
</gene>
<protein>
    <submittedName>
        <fullName evidence="1">Uncharacterized protein</fullName>
    </submittedName>
</protein>